<accession>A0ACC2NXU3</accession>
<protein>
    <submittedName>
        <fullName evidence="1">Uncharacterized protein</fullName>
    </submittedName>
</protein>
<evidence type="ECO:0000313" key="1">
    <source>
        <dbReference type="EMBL" id="KAJ8676104.1"/>
    </source>
</evidence>
<comment type="caution">
    <text evidence="1">The sequence shown here is derived from an EMBL/GenBank/DDBJ whole genome shotgun (WGS) entry which is preliminary data.</text>
</comment>
<organism evidence="1 2">
    <name type="scientific">Eretmocerus hayati</name>
    <dbReference type="NCBI Taxonomy" id="131215"/>
    <lineage>
        <taxon>Eukaryota</taxon>
        <taxon>Metazoa</taxon>
        <taxon>Ecdysozoa</taxon>
        <taxon>Arthropoda</taxon>
        <taxon>Hexapoda</taxon>
        <taxon>Insecta</taxon>
        <taxon>Pterygota</taxon>
        <taxon>Neoptera</taxon>
        <taxon>Endopterygota</taxon>
        <taxon>Hymenoptera</taxon>
        <taxon>Apocrita</taxon>
        <taxon>Proctotrupomorpha</taxon>
        <taxon>Chalcidoidea</taxon>
        <taxon>Aphelinidae</taxon>
        <taxon>Aphelininae</taxon>
        <taxon>Eretmocerus</taxon>
    </lineage>
</organism>
<dbReference type="EMBL" id="CM056742">
    <property type="protein sequence ID" value="KAJ8676104.1"/>
    <property type="molecule type" value="Genomic_DNA"/>
</dbReference>
<sequence length="332" mass="37030">MARCRSSGDYRDNCELPNLFLSTTYTLNRSSTKSICTGLRYDDGEFRQVVQIPSSHNPVTFDSIGWGNFKEQFEIIVNYFHNQQQFNRDIRKPIKLSLPSHDLTLDSRFGTKAVIIDERVTVCSKIDSTSPSKKPYITPPSVIMQTTTFDGLYSQRHLIDIHLTTLESLLKGVNQLSQSIVKYLVYRIAEQGESSLELLKDFRKFKQYYVAHSDTICEYIHAKFPNSTDGLDTKHRNLFLAEISAFGLPIILKKLQDLLSNTWYNTALGALYPGALPLERPSAFKPGALTATALRALTAATLTPKALTPTALTPGALTPGALTPGATWHLAP</sequence>
<proteinExistence type="predicted"/>
<gene>
    <name evidence="1" type="ORF">QAD02_011890</name>
</gene>
<dbReference type="Proteomes" id="UP001239111">
    <property type="component" value="Chromosome 2"/>
</dbReference>
<evidence type="ECO:0000313" key="2">
    <source>
        <dbReference type="Proteomes" id="UP001239111"/>
    </source>
</evidence>
<name>A0ACC2NXU3_9HYME</name>
<reference evidence="1" key="1">
    <citation type="submission" date="2023-04" db="EMBL/GenBank/DDBJ databases">
        <title>A chromosome-level genome assembly of the parasitoid wasp Eretmocerus hayati.</title>
        <authorList>
            <person name="Zhong Y."/>
            <person name="Liu S."/>
            <person name="Liu Y."/>
        </authorList>
    </citation>
    <scope>NUCLEOTIDE SEQUENCE</scope>
    <source>
        <strain evidence="1">ZJU_SS_LIU_2023</strain>
    </source>
</reference>
<keyword evidence="2" id="KW-1185">Reference proteome</keyword>